<dbReference type="PANTHER" id="PTHR11669">
    <property type="entry name" value="REPLICATION FACTOR C / DNA POLYMERASE III GAMMA-TAU SUBUNIT"/>
    <property type="match status" value="1"/>
</dbReference>
<dbReference type="InterPro" id="IPR001270">
    <property type="entry name" value="ClpA/B"/>
</dbReference>
<evidence type="ECO:0000313" key="2">
    <source>
        <dbReference type="EMBL" id="ADW16498.1"/>
    </source>
</evidence>
<dbReference type="PRINTS" id="PR00300">
    <property type="entry name" value="CLPPROTEASEA"/>
</dbReference>
<dbReference type="EMBL" id="CP002364">
    <property type="protein sequence ID" value="ADW16498.1"/>
    <property type="molecule type" value="Genomic_DNA"/>
</dbReference>
<dbReference type="SUPFAM" id="SSF52540">
    <property type="entry name" value="P-loop containing nucleoside triphosphate hydrolases"/>
    <property type="match status" value="1"/>
</dbReference>
<dbReference type="SMART" id="SM00382">
    <property type="entry name" value="AAA"/>
    <property type="match status" value="1"/>
</dbReference>
<reference evidence="2 3" key="1">
    <citation type="journal article" date="2011" name="Stand. Genomic Sci.">
        <title>Complete genome sequence of Desulfobulbus propionicus type strain (1pr3).</title>
        <authorList>
            <person name="Pagani I."/>
            <person name="Lapidus A."/>
            <person name="Nolan M."/>
            <person name="Lucas S."/>
            <person name="Hammon N."/>
            <person name="Deshpande S."/>
            <person name="Cheng J.F."/>
            <person name="Chertkov O."/>
            <person name="Davenport K."/>
            <person name="Tapia R."/>
            <person name="Han C."/>
            <person name="Goodwin L."/>
            <person name="Pitluck S."/>
            <person name="Liolios K."/>
            <person name="Mavromatis K."/>
            <person name="Ivanova N."/>
            <person name="Mikhailova N."/>
            <person name="Pati A."/>
            <person name="Chen A."/>
            <person name="Palaniappan K."/>
            <person name="Land M."/>
            <person name="Hauser L."/>
            <person name="Chang Y.J."/>
            <person name="Jeffries C.D."/>
            <person name="Detter J.C."/>
            <person name="Brambilla E."/>
            <person name="Kannan K.P."/>
            <person name="Djao O.D."/>
            <person name="Rohde M."/>
            <person name="Pukall R."/>
            <person name="Spring S."/>
            <person name="Goker M."/>
            <person name="Sikorski J."/>
            <person name="Woyke T."/>
            <person name="Bristow J."/>
            <person name="Eisen J.A."/>
            <person name="Markowitz V."/>
            <person name="Hugenholtz P."/>
            <person name="Kyrpides N.C."/>
            <person name="Klenk H.P."/>
        </authorList>
    </citation>
    <scope>NUCLEOTIDE SEQUENCE [LARGE SCALE GENOMIC DNA]</scope>
    <source>
        <strain evidence="3">ATCC 33891 / DSM 2032 / 1pr3</strain>
    </source>
</reference>
<dbReference type="GO" id="GO:0005524">
    <property type="term" value="F:ATP binding"/>
    <property type="evidence" value="ECO:0007669"/>
    <property type="project" value="InterPro"/>
</dbReference>
<dbReference type="RefSeq" id="WP_015723046.1">
    <property type="nucleotide sequence ID" value="NC_014972.1"/>
</dbReference>
<dbReference type="Gene3D" id="3.40.50.300">
    <property type="entry name" value="P-loop containing nucleotide triphosphate hydrolases"/>
    <property type="match status" value="1"/>
</dbReference>
<accession>A0A7U3YJF4</accession>
<dbReference type="GO" id="GO:0003887">
    <property type="term" value="F:DNA-directed DNA polymerase activity"/>
    <property type="evidence" value="ECO:0007669"/>
    <property type="project" value="InterPro"/>
</dbReference>
<dbReference type="KEGG" id="dpr:Despr_0314"/>
<dbReference type="PANTHER" id="PTHR11669:SF8">
    <property type="entry name" value="DNA POLYMERASE III SUBUNIT DELTA"/>
    <property type="match status" value="1"/>
</dbReference>
<dbReference type="InterPro" id="IPR003593">
    <property type="entry name" value="AAA+_ATPase"/>
</dbReference>
<proteinExistence type="predicted"/>
<keyword evidence="3" id="KW-1185">Reference proteome</keyword>
<feature type="domain" description="AAA+ ATPase" evidence="1">
    <location>
        <begin position="25"/>
        <end position="167"/>
    </location>
</feature>
<dbReference type="AlphaFoldDB" id="A0A7U3YJF4"/>
<organism evidence="2 3">
    <name type="scientific">Desulfobulbus propionicus (strain ATCC 33891 / DSM 2032 / VKM B-1956 / 1pr3)</name>
    <dbReference type="NCBI Taxonomy" id="577650"/>
    <lineage>
        <taxon>Bacteria</taxon>
        <taxon>Pseudomonadati</taxon>
        <taxon>Thermodesulfobacteriota</taxon>
        <taxon>Desulfobulbia</taxon>
        <taxon>Desulfobulbales</taxon>
        <taxon>Desulfobulbaceae</taxon>
        <taxon>Desulfobulbus</taxon>
    </lineage>
</organism>
<dbReference type="InterPro" id="IPR004622">
    <property type="entry name" value="DNA_pol_HolB"/>
</dbReference>
<dbReference type="InterPro" id="IPR027417">
    <property type="entry name" value="P-loop_NTPase"/>
</dbReference>
<evidence type="ECO:0000259" key="1">
    <source>
        <dbReference type="SMART" id="SM00382"/>
    </source>
</evidence>
<dbReference type="NCBIfam" id="TIGR00678">
    <property type="entry name" value="holB"/>
    <property type="match status" value="1"/>
</dbReference>
<dbReference type="Proteomes" id="UP000006365">
    <property type="component" value="Chromosome"/>
</dbReference>
<dbReference type="CDD" id="cd00009">
    <property type="entry name" value="AAA"/>
    <property type="match status" value="1"/>
</dbReference>
<dbReference type="FunFam" id="3.40.50.300:FF:001255">
    <property type="entry name" value="DNA polymerase III subunit delta"/>
    <property type="match status" value="1"/>
</dbReference>
<dbReference type="InterPro" id="IPR050238">
    <property type="entry name" value="DNA_Rep/Repair_Clamp_Loader"/>
</dbReference>
<dbReference type="GO" id="GO:0006261">
    <property type="term" value="P:DNA-templated DNA replication"/>
    <property type="evidence" value="ECO:0007669"/>
    <property type="project" value="TreeGrafter"/>
</dbReference>
<sequence>MAFSDILGQAKALALLDRALHSGRLAHAYLFAGPDGVGKTTVALELAAVLLCRAPREDRPCGVCPGCRKFQSGNHPDLVRIRPEGAAIKIDQIRELKKALSFPPLESRQRVVLLEEVHTMRREAGNSLLKVLEEPPADNILILMGNATGAILDTIVSRCQLIPFAPLPLPLAAEILRIHRPELHEADRSALAALADGCPGQALAFDADGILTVYQKVVTAWLAQGQTEGERVEHALALAVELAETKEGLEPLLALLRIFVKNAMAARAMEDVRPFAPEVLTARERWNLPQLSAKMTAIDLAEQALARNCNRGLTSEVLLLDLFDCGIPWT</sequence>
<evidence type="ECO:0000313" key="3">
    <source>
        <dbReference type="Proteomes" id="UP000006365"/>
    </source>
</evidence>
<dbReference type="GO" id="GO:0008408">
    <property type="term" value="F:3'-5' exonuclease activity"/>
    <property type="evidence" value="ECO:0007669"/>
    <property type="project" value="InterPro"/>
</dbReference>
<gene>
    <name evidence="2" type="ordered locus">Despr_0314</name>
</gene>
<protein>
    <submittedName>
        <fullName evidence="2">DNA polymerase III, delta prime subunit</fullName>
    </submittedName>
</protein>
<dbReference type="Pfam" id="PF13177">
    <property type="entry name" value="DNA_pol3_delta2"/>
    <property type="match status" value="1"/>
</dbReference>
<name>A0A7U3YJF4_DESPD</name>